<evidence type="ECO:0000256" key="2">
    <source>
        <dbReference type="ARBA" id="ARBA00023002"/>
    </source>
</evidence>
<dbReference type="InterPro" id="IPR057326">
    <property type="entry name" value="KR_dom"/>
</dbReference>
<name>A0A4U1BSG7_9GAMM</name>
<dbReference type="InterPro" id="IPR002347">
    <property type="entry name" value="SDR_fam"/>
</dbReference>
<keyword evidence="5" id="KW-1185">Reference proteome</keyword>
<dbReference type="SMART" id="SM00822">
    <property type="entry name" value="PKS_KR"/>
    <property type="match status" value="1"/>
</dbReference>
<dbReference type="InterPro" id="IPR057313">
    <property type="entry name" value="Maqu_2507-like"/>
</dbReference>
<dbReference type="SUPFAM" id="SSF51735">
    <property type="entry name" value="NAD(P)-binding Rossmann-fold domains"/>
    <property type="match status" value="2"/>
</dbReference>
<organism evidence="4 5">
    <name type="scientific">Ferrimonas aestuarii</name>
    <dbReference type="NCBI Taxonomy" id="2569539"/>
    <lineage>
        <taxon>Bacteria</taxon>
        <taxon>Pseudomonadati</taxon>
        <taxon>Pseudomonadota</taxon>
        <taxon>Gammaproteobacteria</taxon>
        <taxon>Alteromonadales</taxon>
        <taxon>Ferrimonadaceae</taxon>
        <taxon>Ferrimonas</taxon>
    </lineage>
</organism>
<dbReference type="PANTHER" id="PTHR44196">
    <property type="entry name" value="DEHYDROGENASE/REDUCTASE SDR FAMILY MEMBER 7B"/>
    <property type="match status" value="1"/>
</dbReference>
<dbReference type="Pfam" id="PF07993">
    <property type="entry name" value="NAD_binding_4"/>
    <property type="match status" value="1"/>
</dbReference>
<dbReference type="CDD" id="cd05263">
    <property type="entry name" value="MupV_like_SDR_e"/>
    <property type="match status" value="1"/>
</dbReference>
<evidence type="ECO:0000313" key="4">
    <source>
        <dbReference type="EMBL" id="TKB57543.1"/>
    </source>
</evidence>
<feature type="domain" description="Ketoreductase" evidence="3">
    <location>
        <begin position="378"/>
        <end position="562"/>
    </location>
</feature>
<dbReference type="CDD" id="cd05233">
    <property type="entry name" value="SDR_c"/>
    <property type="match status" value="1"/>
</dbReference>
<dbReference type="AlphaFoldDB" id="A0A4U1BSG7"/>
<evidence type="ECO:0000259" key="3">
    <source>
        <dbReference type="SMART" id="SM00822"/>
    </source>
</evidence>
<dbReference type="Pfam" id="PF00106">
    <property type="entry name" value="adh_short"/>
    <property type="match status" value="1"/>
</dbReference>
<gene>
    <name evidence="4" type="ORF">FCL42_04530</name>
</gene>
<dbReference type="InterPro" id="IPR036291">
    <property type="entry name" value="NAD(P)-bd_dom_sf"/>
</dbReference>
<protein>
    <submittedName>
        <fullName evidence="4">SDR family oxidoreductase</fullName>
    </submittedName>
</protein>
<reference evidence="4 5" key="1">
    <citation type="submission" date="2019-04" db="EMBL/GenBank/DDBJ databases">
        <authorList>
            <person name="Hwang J.C."/>
        </authorList>
    </citation>
    <scope>NUCLEOTIDE SEQUENCE [LARGE SCALE GENOMIC DNA]</scope>
    <source>
        <strain evidence="4 5">IMCC35002</strain>
    </source>
</reference>
<proteinExistence type="inferred from homology"/>
<accession>A0A4U1BSG7</accession>
<dbReference type="PRINTS" id="PR00081">
    <property type="entry name" value="GDHRDH"/>
</dbReference>
<dbReference type="EMBL" id="SWCJ01000002">
    <property type="protein sequence ID" value="TKB57543.1"/>
    <property type="molecule type" value="Genomic_DNA"/>
</dbReference>
<dbReference type="InterPro" id="IPR013120">
    <property type="entry name" value="FAR_NAD-bd"/>
</dbReference>
<comment type="similarity">
    <text evidence="1">Belongs to the short-chain dehydrogenases/reductases (SDR) family.</text>
</comment>
<sequence>MSYLITGATGLVGQQLLTRLLKRRKSLYCLVKDDDNRQRLLDMAAKLNQQRLIIPIMGNLRDPLLGLSETDLEHLKGNVTDVVHLACDRDFGNITNERVKRHIYGTEQVIACGHAIGAKRLHHLSSIAAAGLYRGCFDETMFSQAEQLTHPYFLSHHLCEKVVRQQSDLAFRIYRPGFIVGDSQTGQANRVQGPYYFFKLMQRLGDMVPKWMPLAGFEGGCINIVPADYVADALDCLIHTPDLDGQCFHLTDNKPYLAGEVLNLISKANRGPTLTLKFNMNLGGLLPQPWLQLASQYPPIAKLGQRVLADLGIPQDLWSMLNYPTRFDNHNAKRILDAAGIHCPDLASYINPVWDYWERNLDPELFIEQAICAKLANKVVMITGAGSGIGRACAQRLATTGAKLILVGRRQDKLEETLALIEAKGGKGLACPCDLTQDDAVKQLISERLSQEGNVDVLINCAGRSIRRSVQHSTERMHDYERTMAINYFARVRLILGLIETMASQGRGHIINVSSIGVLTNAPRFSAYVASNSALEAFCRCAGAEYADRNVSFTTINMPLVDTPMSAPTELYQAIPTLSAAQAADLIAKAVVKRPKRIATRLGIVGATLHALSPTIAESCMNMLYRLFPESGEIQPNDKHYHNQQQIIGLAAMLRGIHF</sequence>
<dbReference type="GO" id="GO:0016020">
    <property type="term" value="C:membrane"/>
    <property type="evidence" value="ECO:0007669"/>
    <property type="project" value="TreeGrafter"/>
</dbReference>
<dbReference type="GO" id="GO:0016491">
    <property type="term" value="F:oxidoreductase activity"/>
    <property type="evidence" value="ECO:0007669"/>
    <property type="project" value="UniProtKB-KW"/>
</dbReference>
<comment type="caution">
    <text evidence="4">The sequence shown here is derived from an EMBL/GenBank/DDBJ whole genome shotgun (WGS) entry which is preliminary data.</text>
</comment>
<dbReference type="PANTHER" id="PTHR44196:SF1">
    <property type="entry name" value="DEHYDROGENASE_REDUCTASE SDR FAMILY MEMBER 7B"/>
    <property type="match status" value="1"/>
</dbReference>
<evidence type="ECO:0000256" key="1">
    <source>
        <dbReference type="ARBA" id="ARBA00006484"/>
    </source>
</evidence>
<dbReference type="Proteomes" id="UP000305675">
    <property type="component" value="Unassembled WGS sequence"/>
</dbReference>
<keyword evidence="2" id="KW-0560">Oxidoreductase</keyword>
<dbReference type="Gene3D" id="3.40.50.720">
    <property type="entry name" value="NAD(P)-binding Rossmann-like Domain"/>
    <property type="match status" value="2"/>
</dbReference>
<dbReference type="NCBIfam" id="NF005539">
    <property type="entry name" value="PRK07201.1"/>
    <property type="match status" value="1"/>
</dbReference>
<dbReference type="RefSeq" id="WP_136862188.1">
    <property type="nucleotide sequence ID" value="NZ_SWCJ01000002.1"/>
</dbReference>
<dbReference type="OrthoDB" id="9810734at2"/>
<evidence type="ECO:0000313" key="5">
    <source>
        <dbReference type="Proteomes" id="UP000305675"/>
    </source>
</evidence>
<dbReference type="PRINTS" id="PR00080">
    <property type="entry name" value="SDRFAMILY"/>
</dbReference>